<dbReference type="AlphaFoldDB" id="A0A402AX23"/>
<comment type="caution">
    <text evidence="8">The sequence shown here is derived from an EMBL/GenBank/DDBJ whole genome shotgun (WGS) entry which is preliminary data.</text>
</comment>
<dbReference type="InterPro" id="IPR011611">
    <property type="entry name" value="PfkB_dom"/>
</dbReference>
<keyword evidence="4 8" id="KW-0418">Kinase</keyword>
<dbReference type="GO" id="GO:0005524">
    <property type="term" value="F:ATP binding"/>
    <property type="evidence" value="ECO:0007669"/>
    <property type="project" value="UniProtKB-KW"/>
</dbReference>
<reference evidence="9" key="1">
    <citation type="submission" date="2018-12" db="EMBL/GenBank/DDBJ databases">
        <title>Tengunoibacter tsumagoiensis gen. nov., sp. nov., Dictyobacter kobayashii sp. nov., D. alpinus sp. nov., and D. joshuensis sp. nov. and description of Dictyobacteraceae fam. nov. within the order Ktedonobacterales isolated from Tengu-no-mugimeshi.</title>
        <authorList>
            <person name="Wang C.M."/>
            <person name="Zheng Y."/>
            <person name="Sakai Y."/>
            <person name="Toyoda A."/>
            <person name="Minakuchi Y."/>
            <person name="Abe K."/>
            <person name="Yokota A."/>
            <person name="Yabe S."/>
        </authorList>
    </citation>
    <scope>NUCLEOTIDE SEQUENCE [LARGE SCALE GENOMIC DNA]</scope>
    <source>
        <strain evidence="9">Uno11</strain>
    </source>
</reference>
<evidence type="ECO:0000256" key="1">
    <source>
        <dbReference type="ARBA" id="ARBA00010688"/>
    </source>
</evidence>
<sequence>MIVTVVPNPALDKTMVLPDFTIGKIHRAKEVMTLAGGKGFNFARALRTLGVQTTVVGPIGGHAGQQLLALAAQEGLIVDAQKVEAELRTCLTIVDPAADYRLTEIYEQGVAVTPDEWYALVHRVGLLLSKAQFLVINGSFPPGTPEDGLVALLQQAKMHSVPVLLDTHGAQLPAALALEPALLKINQFEAAEATGLRIDTPGAALEAAAALQRLGAQAVVITLGKAGVVGRSHAKQSFGWSCPSVPAICSTGSGDSLLAGIVADLVRGQPLAQAARLGAAAGVANTLQLGAGRFTQQQIAKILPQIRSISE</sequence>
<dbReference type="PIRSF" id="PIRSF000535">
    <property type="entry name" value="1PFK/6PFK/LacC"/>
    <property type="match status" value="1"/>
</dbReference>
<organism evidence="8 9">
    <name type="scientific">Dictyobacter kobayashii</name>
    <dbReference type="NCBI Taxonomy" id="2014872"/>
    <lineage>
        <taxon>Bacteria</taxon>
        <taxon>Bacillati</taxon>
        <taxon>Chloroflexota</taxon>
        <taxon>Ktedonobacteria</taxon>
        <taxon>Ktedonobacterales</taxon>
        <taxon>Dictyobacteraceae</taxon>
        <taxon>Dictyobacter</taxon>
    </lineage>
</organism>
<dbReference type="InterPro" id="IPR029056">
    <property type="entry name" value="Ribokinase-like"/>
</dbReference>
<keyword evidence="9" id="KW-1185">Reference proteome</keyword>
<keyword evidence="2 6" id="KW-0808">Transferase</keyword>
<dbReference type="Gene3D" id="3.40.1190.20">
    <property type="match status" value="1"/>
</dbReference>
<dbReference type="PROSITE" id="PS00583">
    <property type="entry name" value="PFKB_KINASES_1"/>
    <property type="match status" value="1"/>
</dbReference>
<evidence type="ECO:0000313" key="8">
    <source>
        <dbReference type="EMBL" id="GCE23637.1"/>
    </source>
</evidence>
<dbReference type="GO" id="GO:0005829">
    <property type="term" value="C:cytosol"/>
    <property type="evidence" value="ECO:0007669"/>
    <property type="project" value="TreeGrafter"/>
</dbReference>
<dbReference type="PANTHER" id="PTHR46566:SF5">
    <property type="entry name" value="1-PHOSPHOFRUCTOKINASE"/>
    <property type="match status" value="1"/>
</dbReference>
<dbReference type="SUPFAM" id="SSF53613">
    <property type="entry name" value="Ribokinase-like"/>
    <property type="match status" value="1"/>
</dbReference>
<protein>
    <submittedName>
        <fullName evidence="8">1-phosphofructokinase</fullName>
    </submittedName>
</protein>
<dbReference type="PANTHER" id="PTHR46566">
    <property type="entry name" value="1-PHOSPHOFRUCTOKINASE-RELATED"/>
    <property type="match status" value="1"/>
</dbReference>
<dbReference type="OrthoDB" id="9801219at2"/>
<evidence type="ECO:0000256" key="3">
    <source>
        <dbReference type="ARBA" id="ARBA00022741"/>
    </source>
</evidence>
<evidence type="ECO:0000256" key="2">
    <source>
        <dbReference type="ARBA" id="ARBA00022679"/>
    </source>
</evidence>
<dbReference type="Proteomes" id="UP000287188">
    <property type="component" value="Unassembled WGS sequence"/>
</dbReference>
<dbReference type="InterPro" id="IPR002173">
    <property type="entry name" value="Carboh/pur_kinase_PfkB_CS"/>
</dbReference>
<comment type="similarity">
    <text evidence="1">Belongs to the carbohydrate kinase PfkB family.</text>
</comment>
<name>A0A402AX23_9CHLR</name>
<gene>
    <name evidence="8" type="ORF">KDK_74370</name>
</gene>
<keyword evidence="5" id="KW-0067">ATP-binding</keyword>
<evidence type="ECO:0000259" key="7">
    <source>
        <dbReference type="Pfam" id="PF00294"/>
    </source>
</evidence>
<dbReference type="EMBL" id="BIFS01000002">
    <property type="protein sequence ID" value="GCE23637.1"/>
    <property type="molecule type" value="Genomic_DNA"/>
</dbReference>
<proteinExistence type="inferred from homology"/>
<evidence type="ECO:0000313" key="9">
    <source>
        <dbReference type="Proteomes" id="UP000287188"/>
    </source>
</evidence>
<dbReference type="RefSeq" id="WP_126557030.1">
    <property type="nucleotide sequence ID" value="NZ_BIFS01000002.1"/>
</dbReference>
<dbReference type="Pfam" id="PF00294">
    <property type="entry name" value="PfkB"/>
    <property type="match status" value="1"/>
</dbReference>
<dbReference type="GO" id="GO:0008443">
    <property type="term" value="F:phosphofructokinase activity"/>
    <property type="evidence" value="ECO:0007669"/>
    <property type="project" value="TreeGrafter"/>
</dbReference>
<feature type="domain" description="Carbohydrate kinase PfkB" evidence="7">
    <location>
        <begin position="24"/>
        <end position="293"/>
    </location>
</feature>
<evidence type="ECO:0000256" key="4">
    <source>
        <dbReference type="ARBA" id="ARBA00022777"/>
    </source>
</evidence>
<evidence type="ECO:0000256" key="6">
    <source>
        <dbReference type="PIRNR" id="PIRNR000535"/>
    </source>
</evidence>
<accession>A0A402AX23</accession>
<dbReference type="NCBIfam" id="TIGR03168">
    <property type="entry name" value="1-PFK"/>
    <property type="match status" value="1"/>
</dbReference>
<dbReference type="InterPro" id="IPR017583">
    <property type="entry name" value="Tagatose/fructose_Pkinase"/>
</dbReference>
<evidence type="ECO:0000256" key="5">
    <source>
        <dbReference type="ARBA" id="ARBA00022840"/>
    </source>
</evidence>
<keyword evidence="3" id="KW-0547">Nucleotide-binding</keyword>